<protein>
    <submittedName>
        <fullName evidence="1">Uncharacterized protein</fullName>
    </submittedName>
</protein>
<dbReference type="EMBL" id="OX596113">
    <property type="protein sequence ID" value="CAN0416454.1"/>
    <property type="molecule type" value="Genomic_DNA"/>
</dbReference>
<gene>
    <name evidence="1" type="ORF">MRATA1EN22A_LOCUS18178</name>
</gene>
<organism evidence="1 2">
    <name type="scientific">Rangifer tarandus platyrhynchus</name>
    <name type="common">Svalbard reindeer</name>
    <dbReference type="NCBI Taxonomy" id="3082113"/>
    <lineage>
        <taxon>Eukaryota</taxon>
        <taxon>Metazoa</taxon>
        <taxon>Chordata</taxon>
        <taxon>Craniata</taxon>
        <taxon>Vertebrata</taxon>
        <taxon>Euteleostomi</taxon>
        <taxon>Mammalia</taxon>
        <taxon>Eutheria</taxon>
        <taxon>Laurasiatheria</taxon>
        <taxon>Artiodactyla</taxon>
        <taxon>Ruminantia</taxon>
        <taxon>Pecora</taxon>
        <taxon>Cervidae</taxon>
        <taxon>Odocoileinae</taxon>
        <taxon>Rangifer</taxon>
    </lineage>
</organism>
<name>A0AC59ZGB2_RANTA</name>
<reference evidence="1" key="1">
    <citation type="submission" date="2023-05" db="EMBL/GenBank/DDBJ databases">
        <authorList>
            <consortium name="ELIXIR-Norway"/>
        </authorList>
    </citation>
    <scope>NUCLEOTIDE SEQUENCE</scope>
</reference>
<accession>A0AC59ZGB2</accession>
<evidence type="ECO:0000313" key="1">
    <source>
        <dbReference type="EMBL" id="CAN0416454.1"/>
    </source>
</evidence>
<reference evidence="1" key="2">
    <citation type="submission" date="2025-03" db="EMBL/GenBank/DDBJ databases">
        <authorList>
            <consortium name="ELIXIR-Norway"/>
            <consortium name="Elixir Norway"/>
        </authorList>
    </citation>
    <scope>NUCLEOTIDE SEQUENCE</scope>
</reference>
<evidence type="ECO:0000313" key="2">
    <source>
        <dbReference type="Proteomes" id="UP001162501"/>
    </source>
</evidence>
<sequence>MLQSVTMYSHNWRDCSETVHISAAVSHDGGRVGGEEETGPRVQPTALSEEALGPAAA</sequence>
<proteinExistence type="predicted"/>
<dbReference type="Proteomes" id="UP001162501">
    <property type="component" value="Chromosome 29"/>
</dbReference>
<feature type="non-terminal residue" evidence="1">
    <location>
        <position position="57"/>
    </location>
</feature>